<organism evidence="3 4">
    <name type="scientific">Leucocoprinus leucothites</name>
    <dbReference type="NCBI Taxonomy" id="201217"/>
    <lineage>
        <taxon>Eukaryota</taxon>
        <taxon>Fungi</taxon>
        <taxon>Dikarya</taxon>
        <taxon>Basidiomycota</taxon>
        <taxon>Agaricomycotina</taxon>
        <taxon>Agaricomycetes</taxon>
        <taxon>Agaricomycetidae</taxon>
        <taxon>Agaricales</taxon>
        <taxon>Agaricineae</taxon>
        <taxon>Agaricaceae</taxon>
        <taxon>Leucocoprinus</taxon>
    </lineage>
</organism>
<evidence type="ECO:0000259" key="2">
    <source>
        <dbReference type="Pfam" id="PF20434"/>
    </source>
</evidence>
<feature type="domain" description="BD-FAE-like" evidence="2">
    <location>
        <begin position="24"/>
        <end position="164"/>
    </location>
</feature>
<dbReference type="GO" id="GO:0016787">
    <property type="term" value="F:hydrolase activity"/>
    <property type="evidence" value="ECO:0007669"/>
    <property type="project" value="UniProtKB-KW"/>
</dbReference>
<dbReference type="OrthoDB" id="408631at2759"/>
<dbReference type="Pfam" id="PF20434">
    <property type="entry name" value="BD-FAE"/>
    <property type="match status" value="1"/>
</dbReference>
<evidence type="ECO:0000313" key="4">
    <source>
        <dbReference type="Proteomes" id="UP000559027"/>
    </source>
</evidence>
<comment type="caution">
    <text evidence="3">The sequence shown here is derived from an EMBL/GenBank/DDBJ whole genome shotgun (WGS) entry which is preliminary data.</text>
</comment>
<dbReference type="SUPFAM" id="SSF53474">
    <property type="entry name" value="alpha/beta-Hydrolases"/>
    <property type="match status" value="1"/>
</dbReference>
<reference evidence="3 4" key="1">
    <citation type="journal article" date="2020" name="ISME J.">
        <title>Uncovering the hidden diversity of litter-decomposition mechanisms in mushroom-forming fungi.</title>
        <authorList>
            <person name="Floudas D."/>
            <person name="Bentzer J."/>
            <person name="Ahren D."/>
            <person name="Johansson T."/>
            <person name="Persson P."/>
            <person name="Tunlid A."/>
        </authorList>
    </citation>
    <scope>NUCLEOTIDE SEQUENCE [LARGE SCALE GENOMIC DNA]</scope>
    <source>
        <strain evidence="3 4">CBS 146.42</strain>
    </source>
</reference>
<accession>A0A8H5LKT0</accession>
<protein>
    <recommendedName>
        <fullName evidence="2">BD-FAE-like domain-containing protein</fullName>
    </recommendedName>
</protein>
<dbReference type="Gene3D" id="3.40.50.1820">
    <property type="entry name" value="alpha/beta hydrolase"/>
    <property type="match status" value="1"/>
</dbReference>
<sequence length="269" mass="29332">MVSYPVPEPIELVFSEADGVPIAMDVYVPEKATKEEPAPILLWWHGGGLLQGTRKAAAPHTRYAPAKHNLCIVSVDYRLAPQTRLPGILADCKAAIDFLRSDKFAQATGNRVDASRLIVSGSSAGGWLALLAGTGIGFKASGVEPPTGIAGVVAIYPITDLLDPFWSTKHRPVVYLDRIIEDHEMATFVDPNSEKTSWAEATGKRSLFYHYMVQEAILVQLLLEGTGVDPIEYSIAQNIRAGKVRALPPTYIITGNKDTKVRINNPWTL</sequence>
<dbReference type="AlphaFoldDB" id="A0A8H5LKT0"/>
<evidence type="ECO:0000256" key="1">
    <source>
        <dbReference type="ARBA" id="ARBA00022801"/>
    </source>
</evidence>
<dbReference type="EMBL" id="JAACJO010000003">
    <property type="protein sequence ID" value="KAF5360758.1"/>
    <property type="molecule type" value="Genomic_DNA"/>
</dbReference>
<dbReference type="PANTHER" id="PTHR48081">
    <property type="entry name" value="AB HYDROLASE SUPERFAMILY PROTEIN C4A8.06C"/>
    <property type="match status" value="1"/>
</dbReference>
<evidence type="ECO:0000313" key="3">
    <source>
        <dbReference type="EMBL" id="KAF5360758.1"/>
    </source>
</evidence>
<dbReference type="Proteomes" id="UP000559027">
    <property type="component" value="Unassembled WGS sequence"/>
</dbReference>
<name>A0A8H5LKT0_9AGAR</name>
<proteinExistence type="predicted"/>
<dbReference type="InterPro" id="IPR049492">
    <property type="entry name" value="BD-FAE-like_dom"/>
</dbReference>
<dbReference type="InterPro" id="IPR050300">
    <property type="entry name" value="GDXG_lipolytic_enzyme"/>
</dbReference>
<dbReference type="InterPro" id="IPR029058">
    <property type="entry name" value="AB_hydrolase_fold"/>
</dbReference>
<keyword evidence="4" id="KW-1185">Reference proteome</keyword>
<gene>
    <name evidence="3" type="ORF">D9756_004433</name>
</gene>
<keyword evidence="1" id="KW-0378">Hydrolase</keyword>